<evidence type="ECO:0000256" key="10">
    <source>
        <dbReference type="ARBA" id="ARBA00023098"/>
    </source>
</evidence>
<keyword evidence="15" id="KW-1185">Reference proteome</keyword>
<dbReference type="InterPro" id="IPR005218">
    <property type="entry name" value="Diacylglycerol/lipid_kinase"/>
</dbReference>
<evidence type="ECO:0000313" key="14">
    <source>
        <dbReference type="EMBL" id="MCI0182551.1"/>
    </source>
</evidence>
<dbReference type="PANTHER" id="PTHR12358">
    <property type="entry name" value="SPHINGOSINE KINASE"/>
    <property type="match status" value="1"/>
</dbReference>
<dbReference type="SMART" id="SM00046">
    <property type="entry name" value="DAGKc"/>
    <property type="match status" value="1"/>
</dbReference>
<keyword evidence="9" id="KW-0460">Magnesium</keyword>
<keyword evidence="5" id="KW-0479">Metal-binding</keyword>
<dbReference type="AlphaFoldDB" id="A0A9X1V6I4"/>
<dbReference type="GO" id="GO:0005886">
    <property type="term" value="C:plasma membrane"/>
    <property type="evidence" value="ECO:0007669"/>
    <property type="project" value="TreeGrafter"/>
</dbReference>
<dbReference type="GO" id="GO:0008654">
    <property type="term" value="P:phospholipid biosynthetic process"/>
    <property type="evidence" value="ECO:0007669"/>
    <property type="project" value="UniProtKB-KW"/>
</dbReference>
<proteinExistence type="inferred from homology"/>
<dbReference type="SUPFAM" id="SSF111331">
    <property type="entry name" value="NAD kinase/diacylglycerol kinase-like"/>
    <property type="match status" value="1"/>
</dbReference>
<dbReference type="Gene3D" id="2.60.200.40">
    <property type="match status" value="1"/>
</dbReference>
<dbReference type="InterPro" id="IPR050187">
    <property type="entry name" value="Lipid_Phosphate_FormReg"/>
</dbReference>
<comment type="similarity">
    <text evidence="2">Belongs to the diacylglycerol/lipid kinase family.</text>
</comment>
<keyword evidence="4 14" id="KW-0808">Transferase</keyword>
<dbReference type="InterPro" id="IPR045540">
    <property type="entry name" value="YegS/DAGK_C"/>
</dbReference>
<dbReference type="GO" id="GO:0004143">
    <property type="term" value="F:ATP-dependent diacylglycerol kinase activity"/>
    <property type="evidence" value="ECO:0007669"/>
    <property type="project" value="UniProtKB-EC"/>
</dbReference>
<evidence type="ECO:0000256" key="4">
    <source>
        <dbReference type="ARBA" id="ARBA00022679"/>
    </source>
</evidence>
<evidence type="ECO:0000256" key="1">
    <source>
        <dbReference type="ARBA" id="ARBA00001946"/>
    </source>
</evidence>
<dbReference type="GO" id="GO:0005524">
    <property type="term" value="F:ATP binding"/>
    <property type="evidence" value="ECO:0007669"/>
    <property type="project" value="UniProtKB-KW"/>
</dbReference>
<keyword evidence="6" id="KW-0547">Nucleotide-binding</keyword>
<evidence type="ECO:0000256" key="11">
    <source>
        <dbReference type="ARBA" id="ARBA00023209"/>
    </source>
</evidence>
<dbReference type="Pfam" id="PF19279">
    <property type="entry name" value="YegS_C"/>
    <property type="match status" value="1"/>
</dbReference>
<keyword evidence="11" id="KW-0594">Phospholipid biosynthesis</keyword>
<evidence type="ECO:0000256" key="12">
    <source>
        <dbReference type="ARBA" id="ARBA00023264"/>
    </source>
</evidence>
<keyword evidence="3" id="KW-0444">Lipid biosynthesis</keyword>
<evidence type="ECO:0000256" key="5">
    <source>
        <dbReference type="ARBA" id="ARBA00022723"/>
    </source>
</evidence>
<feature type="domain" description="DAGKc" evidence="13">
    <location>
        <begin position="1"/>
        <end position="134"/>
    </location>
</feature>
<dbReference type="InterPro" id="IPR016064">
    <property type="entry name" value="NAD/diacylglycerol_kinase_sf"/>
</dbReference>
<dbReference type="RefSeq" id="WP_241712136.1">
    <property type="nucleotide sequence ID" value="NZ_JALBUF010000001.1"/>
</dbReference>
<dbReference type="Gene3D" id="3.40.50.10330">
    <property type="entry name" value="Probable inorganic polyphosphate/atp-NAD kinase, domain 1"/>
    <property type="match status" value="1"/>
</dbReference>
<dbReference type="Proteomes" id="UP001139263">
    <property type="component" value="Unassembled WGS sequence"/>
</dbReference>
<gene>
    <name evidence="14" type="primary">dagK</name>
    <name evidence="14" type="ORF">MM817_00811</name>
</gene>
<dbReference type="EMBL" id="JALBUF010000001">
    <property type="protein sequence ID" value="MCI0182551.1"/>
    <property type="molecule type" value="Genomic_DNA"/>
</dbReference>
<dbReference type="NCBIfam" id="TIGR00147">
    <property type="entry name" value="YegS/Rv2252/BmrU family lipid kinase"/>
    <property type="match status" value="1"/>
</dbReference>
<evidence type="ECO:0000313" key="15">
    <source>
        <dbReference type="Proteomes" id="UP001139263"/>
    </source>
</evidence>
<evidence type="ECO:0000256" key="2">
    <source>
        <dbReference type="ARBA" id="ARBA00005983"/>
    </source>
</evidence>
<evidence type="ECO:0000259" key="13">
    <source>
        <dbReference type="PROSITE" id="PS50146"/>
    </source>
</evidence>
<organism evidence="14 15">
    <name type="scientific">Sulfoacidibacillus ferrooxidans</name>
    <dbReference type="NCBI Taxonomy" id="2005001"/>
    <lineage>
        <taxon>Bacteria</taxon>
        <taxon>Bacillati</taxon>
        <taxon>Bacillota</taxon>
        <taxon>Bacilli</taxon>
        <taxon>Bacillales</taxon>
        <taxon>Alicyclobacillaceae</taxon>
        <taxon>Sulfoacidibacillus</taxon>
    </lineage>
</organism>
<dbReference type="GO" id="GO:0046872">
    <property type="term" value="F:metal ion binding"/>
    <property type="evidence" value="ECO:0007669"/>
    <property type="project" value="UniProtKB-KW"/>
</dbReference>
<comment type="cofactor">
    <cofactor evidence="1">
        <name>Mg(2+)</name>
        <dbReference type="ChEBI" id="CHEBI:18420"/>
    </cofactor>
</comment>
<dbReference type="EC" id="2.7.1.107" evidence="14"/>
<evidence type="ECO:0000256" key="7">
    <source>
        <dbReference type="ARBA" id="ARBA00022777"/>
    </source>
</evidence>
<dbReference type="PANTHER" id="PTHR12358:SF106">
    <property type="entry name" value="LIPID KINASE YEGS"/>
    <property type="match status" value="1"/>
</dbReference>
<reference evidence="14" key="1">
    <citation type="submission" date="2022-03" db="EMBL/GenBank/DDBJ databases">
        <title>Draft Genome Sequence of Firmicute Strain S0AB, a Heterotrophic Iron/Sulfur-Oxidizing Extreme Acidophile.</title>
        <authorList>
            <person name="Vergara E."/>
            <person name="Pakostova E."/>
            <person name="Johnson D.B."/>
            <person name="Holmes D.S."/>
        </authorList>
    </citation>
    <scope>NUCLEOTIDE SEQUENCE</scope>
    <source>
        <strain evidence="14">S0AB</strain>
    </source>
</reference>
<dbReference type="Pfam" id="PF00781">
    <property type="entry name" value="DAGK_cat"/>
    <property type="match status" value="1"/>
</dbReference>
<dbReference type="InterPro" id="IPR001206">
    <property type="entry name" value="Diacylglycerol_kinase_cat_dom"/>
</dbReference>
<dbReference type="InterPro" id="IPR017438">
    <property type="entry name" value="ATP-NAD_kinase_N"/>
</dbReference>
<evidence type="ECO:0000256" key="9">
    <source>
        <dbReference type="ARBA" id="ARBA00022842"/>
    </source>
</evidence>
<sequence>MRERVRVIYNPTAGKEAFKHSLADVLSILEEVGGMEASCHATKQAGDATKAAIEAARDGFSYVVACGGDGTVHEVVNGLAQCKQRPILGIIPSGTTNDLARALGIPFHIQQAAKIVARRNTMPLDLGLIGANRYFVNIAACGRLAEITYDVPSKLKTILGQLAYYMKGLERLPGLRPIHLHVQAGDVVYDGKAMLCLITNSRSVGGFEHLAPNALVHDGLLDVLIVKPTNLGDMIRIVSSALRGEHTKDERVMYFHSSDISLSSNEEVDLNIDGEFGGKLPQHVSVMPQHLSVIVMEKK</sequence>
<name>A0A9X1V6I4_9BACL</name>
<keyword evidence="12" id="KW-1208">Phospholipid metabolism</keyword>
<dbReference type="PROSITE" id="PS50146">
    <property type="entry name" value="DAGK"/>
    <property type="match status" value="1"/>
</dbReference>
<evidence type="ECO:0000256" key="3">
    <source>
        <dbReference type="ARBA" id="ARBA00022516"/>
    </source>
</evidence>
<keyword evidence="8" id="KW-0067">ATP-binding</keyword>
<comment type="caution">
    <text evidence="14">The sequence shown here is derived from an EMBL/GenBank/DDBJ whole genome shotgun (WGS) entry which is preliminary data.</text>
</comment>
<protein>
    <submittedName>
        <fullName evidence="14">Diacylglycerol kinase</fullName>
        <ecNumber evidence="14">2.7.1.107</ecNumber>
    </submittedName>
</protein>
<keyword evidence="7 14" id="KW-0418">Kinase</keyword>
<evidence type="ECO:0000256" key="6">
    <source>
        <dbReference type="ARBA" id="ARBA00022741"/>
    </source>
</evidence>
<keyword evidence="10" id="KW-0443">Lipid metabolism</keyword>
<evidence type="ECO:0000256" key="8">
    <source>
        <dbReference type="ARBA" id="ARBA00022840"/>
    </source>
</evidence>
<accession>A0A9X1V6I4</accession>